<dbReference type="Gene3D" id="1.10.10.10">
    <property type="entry name" value="Winged helix-like DNA-binding domain superfamily/Winged helix DNA-binding domain"/>
    <property type="match status" value="1"/>
</dbReference>
<evidence type="ECO:0000256" key="1">
    <source>
        <dbReference type="ARBA" id="ARBA00023015"/>
    </source>
</evidence>
<protein>
    <submittedName>
        <fullName evidence="5">Lrp/AsnC family transcriptional regulator</fullName>
    </submittedName>
</protein>
<dbReference type="InterPro" id="IPR011008">
    <property type="entry name" value="Dimeric_a/b-barrel"/>
</dbReference>
<dbReference type="PRINTS" id="PR00033">
    <property type="entry name" value="HTHASNC"/>
</dbReference>
<dbReference type="InterPro" id="IPR011991">
    <property type="entry name" value="ArsR-like_HTH"/>
</dbReference>
<dbReference type="InterPro" id="IPR036388">
    <property type="entry name" value="WH-like_DNA-bd_sf"/>
</dbReference>
<reference evidence="5" key="1">
    <citation type="submission" date="2023-02" db="EMBL/GenBank/DDBJ databases">
        <title>Pathogen: clinical or host-associated sample.</title>
        <authorList>
            <person name="Hergert J."/>
            <person name="Casey R."/>
            <person name="Wagner J."/>
            <person name="Young E.L."/>
            <person name="Oakeson K.F."/>
        </authorList>
    </citation>
    <scope>NUCLEOTIDE SEQUENCE</scope>
    <source>
        <strain evidence="5">2022CK-00830</strain>
    </source>
</reference>
<feature type="domain" description="HTH asnC-type" evidence="4">
    <location>
        <begin position="3"/>
        <end position="64"/>
    </location>
</feature>
<dbReference type="FunFam" id="1.10.10.10:FF:000186">
    <property type="entry name" value="AsnC family transcriptional regulator"/>
    <property type="match status" value="1"/>
</dbReference>
<evidence type="ECO:0000259" key="4">
    <source>
        <dbReference type="PROSITE" id="PS50956"/>
    </source>
</evidence>
<dbReference type="InterPro" id="IPR019887">
    <property type="entry name" value="Tscrpt_reg_AsnC/Lrp_C"/>
</dbReference>
<evidence type="ECO:0000313" key="6">
    <source>
        <dbReference type="Proteomes" id="UP001220962"/>
    </source>
</evidence>
<dbReference type="InterPro" id="IPR000485">
    <property type="entry name" value="AsnC-type_HTH_dom"/>
</dbReference>
<evidence type="ECO:0000256" key="2">
    <source>
        <dbReference type="ARBA" id="ARBA00023125"/>
    </source>
</evidence>
<dbReference type="RefSeq" id="WP_274359351.1">
    <property type="nucleotide sequence ID" value="NZ_CP118101.1"/>
</dbReference>
<dbReference type="Gene3D" id="3.30.70.920">
    <property type="match status" value="1"/>
</dbReference>
<dbReference type="InterPro" id="IPR019885">
    <property type="entry name" value="Tscrpt_reg_HTH_AsnC-type_CS"/>
</dbReference>
<dbReference type="PROSITE" id="PS00519">
    <property type="entry name" value="HTH_ASNC_1"/>
    <property type="match status" value="1"/>
</dbReference>
<dbReference type="Pfam" id="PF01037">
    <property type="entry name" value="AsnC_trans_reg"/>
    <property type="match status" value="1"/>
</dbReference>
<dbReference type="PROSITE" id="PS50956">
    <property type="entry name" value="HTH_ASNC_2"/>
    <property type="match status" value="1"/>
</dbReference>
<dbReference type="EMBL" id="CP118101">
    <property type="protein sequence ID" value="WDH83152.1"/>
    <property type="molecule type" value="Genomic_DNA"/>
</dbReference>
<keyword evidence="3" id="KW-0804">Transcription</keyword>
<dbReference type="GO" id="GO:0043200">
    <property type="term" value="P:response to amino acid"/>
    <property type="evidence" value="ECO:0007669"/>
    <property type="project" value="TreeGrafter"/>
</dbReference>
<gene>
    <name evidence="5" type="ORF">PUW23_02580</name>
</gene>
<dbReference type="InterPro" id="IPR036390">
    <property type="entry name" value="WH_DNA-bd_sf"/>
</dbReference>
<dbReference type="AlphaFoldDB" id="A0AAX3N3E7"/>
<dbReference type="GO" id="GO:0043565">
    <property type="term" value="F:sequence-specific DNA binding"/>
    <property type="evidence" value="ECO:0007669"/>
    <property type="project" value="InterPro"/>
</dbReference>
<name>A0AAX3N3E7_9BACL</name>
<dbReference type="SUPFAM" id="SSF54909">
    <property type="entry name" value="Dimeric alpha+beta barrel"/>
    <property type="match status" value="1"/>
</dbReference>
<dbReference type="CDD" id="cd00090">
    <property type="entry name" value="HTH_ARSR"/>
    <property type="match status" value="1"/>
</dbReference>
<keyword evidence="2" id="KW-0238">DNA-binding</keyword>
<dbReference type="SMART" id="SM00344">
    <property type="entry name" value="HTH_ASNC"/>
    <property type="match status" value="1"/>
</dbReference>
<dbReference type="SUPFAM" id="SSF46785">
    <property type="entry name" value="Winged helix' DNA-binding domain"/>
    <property type="match status" value="1"/>
</dbReference>
<dbReference type="Proteomes" id="UP001220962">
    <property type="component" value="Chromosome"/>
</dbReference>
<dbReference type="Pfam" id="PF13412">
    <property type="entry name" value="HTH_24"/>
    <property type="match status" value="1"/>
</dbReference>
<evidence type="ECO:0000313" key="5">
    <source>
        <dbReference type="EMBL" id="WDH83152.1"/>
    </source>
</evidence>
<organism evidence="5 6">
    <name type="scientific">Paenibacillus urinalis</name>
    <dbReference type="NCBI Taxonomy" id="521520"/>
    <lineage>
        <taxon>Bacteria</taxon>
        <taxon>Bacillati</taxon>
        <taxon>Bacillota</taxon>
        <taxon>Bacilli</taxon>
        <taxon>Bacillales</taxon>
        <taxon>Paenibacillaceae</taxon>
        <taxon>Paenibacillus</taxon>
    </lineage>
</organism>
<dbReference type="PANTHER" id="PTHR30154">
    <property type="entry name" value="LEUCINE-RESPONSIVE REGULATORY PROTEIN"/>
    <property type="match status" value="1"/>
</dbReference>
<proteinExistence type="predicted"/>
<evidence type="ECO:0000256" key="3">
    <source>
        <dbReference type="ARBA" id="ARBA00023163"/>
    </source>
</evidence>
<sequence length="153" mass="17479">MKIDRVDMSILTELQKDARLSMRELGRLVNLSAPSVTERVKRLEEQGLIEGYSIQVNRKKLGFTMDCLIEVTLQHGDHKRFKPFIESYPTVLSCYRIAGKSCYMVLLTVSQLDEIEEFIDAISTYANTLTHVIFSEVKVNTALEQHTPMLPEA</sequence>
<dbReference type="InterPro" id="IPR019888">
    <property type="entry name" value="Tscrpt_reg_AsnC-like"/>
</dbReference>
<accession>A0AAX3N3E7</accession>
<dbReference type="GO" id="GO:0005829">
    <property type="term" value="C:cytosol"/>
    <property type="evidence" value="ECO:0007669"/>
    <property type="project" value="TreeGrafter"/>
</dbReference>
<dbReference type="PANTHER" id="PTHR30154:SF53">
    <property type="entry name" value="HTH-TYPE TRANSCRIPTIONAL REGULATOR LRPC"/>
    <property type="match status" value="1"/>
</dbReference>
<keyword evidence="1" id="KW-0805">Transcription regulation</keyword>